<keyword evidence="3" id="KW-1185">Reference proteome</keyword>
<comment type="caution">
    <text evidence="2">The sequence shown here is derived from an EMBL/GenBank/DDBJ whole genome shotgun (WGS) entry which is preliminary data.</text>
</comment>
<evidence type="ECO:0000313" key="3">
    <source>
        <dbReference type="Proteomes" id="UP001596547"/>
    </source>
</evidence>
<organism evidence="2 3">
    <name type="scientific">Halomarina halobia</name>
    <dbReference type="NCBI Taxonomy" id="3033386"/>
    <lineage>
        <taxon>Archaea</taxon>
        <taxon>Methanobacteriati</taxon>
        <taxon>Methanobacteriota</taxon>
        <taxon>Stenosarchaea group</taxon>
        <taxon>Halobacteria</taxon>
        <taxon>Halobacteriales</taxon>
        <taxon>Natronomonadaceae</taxon>
        <taxon>Halomarina</taxon>
    </lineage>
</organism>
<dbReference type="Proteomes" id="UP001596547">
    <property type="component" value="Unassembled WGS sequence"/>
</dbReference>
<dbReference type="SUPFAM" id="SSF46785">
    <property type="entry name" value="Winged helix' DNA-binding domain"/>
    <property type="match status" value="1"/>
</dbReference>
<sequence length="85" mass="9177">MVADVSDMPGADRDEDSGQYSETYPTAEFLDAVADSGGMASTQDVADYVGCSYETAYKKLRALESDGSVTSRKVANARLWQLPDE</sequence>
<dbReference type="AlphaFoldDB" id="A0ABD6A679"/>
<dbReference type="RefSeq" id="WP_276305539.1">
    <property type="nucleotide sequence ID" value="NZ_CP119992.1"/>
</dbReference>
<dbReference type="InterPro" id="IPR036390">
    <property type="entry name" value="WH_DNA-bd_sf"/>
</dbReference>
<dbReference type="EMBL" id="JBHTBF010000001">
    <property type="protein sequence ID" value="MFC7316144.1"/>
    <property type="molecule type" value="Genomic_DNA"/>
</dbReference>
<name>A0ABD6A679_9EURY</name>
<accession>A0ABD6A679</accession>
<proteinExistence type="predicted"/>
<dbReference type="Gene3D" id="1.10.10.10">
    <property type="entry name" value="Winged helix-like DNA-binding domain superfamily/Winged helix DNA-binding domain"/>
    <property type="match status" value="1"/>
</dbReference>
<evidence type="ECO:0000256" key="1">
    <source>
        <dbReference type="SAM" id="MobiDB-lite"/>
    </source>
</evidence>
<dbReference type="GeneID" id="79315126"/>
<protein>
    <submittedName>
        <fullName evidence="2">Helix-turn-helix domain-containing protein</fullName>
    </submittedName>
</protein>
<gene>
    <name evidence="2" type="ORF">ACFQPE_04950</name>
</gene>
<evidence type="ECO:0000313" key="2">
    <source>
        <dbReference type="EMBL" id="MFC7316144.1"/>
    </source>
</evidence>
<reference evidence="2 3" key="1">
    <citation type="journal article" date="2019" name="Int. J. Syst. Evol. Microbiol.">
        <title>The Global Catalogue of Microorganisms (GCM) 10K type strain sequencing project: providing services to taxonomists for standard genome sequencing and annotation.</title>
        <authorList>
            <consortium name="The Broad Institute Genomics Platform"/>
            <consortium name="The Broad Institute Genome Sequencing Center for Infectious Disease"/>
            <person name="Wu L."/>
            <person name="Ma J."/>
        </authorList>
    </citation>
    <scope>NUCLEOTIDE SEQUENCE [LARGE SCALE GENOMIC DNA]</scope>
    <source>
        <strain evidence="2 3">PSR21</strain>
    </source>
</reference>
<dbReference type="InterPro" id="IPR036388">
    <property type="entry name" value="WH-like_DNA-bd_sf"/>
</dbReference>
<feature type="region of interest" description="Disordered" evidence="1">
    <location>
        <begin position="1"/>
        <end position="24"/>
    </location>
</feature>